<dbReference type="InterPro" id="IPR022617">
    <property type="entry name" value="Rad60/SUMO-like_dom"/>
</dbReference>
<dbReference type="Proteomes" id="UP000092666">
    <property type="component" value="Unassembled WGS sequence"/>
</dbReference>
<dbReference type="EMBL" id="KI669494">
    <property type="protein sequence ID" value="OCF36743.1"/>
    <property type="molecule type" value="Genomic_DNA"/>
</dbReference>
<feature type="region of interest" description="Disordered" evidence="1">
    <location>
        <begin position="1"/>
        <end position="146"/>
    </location>
</feature>
<protein>
    <recommendedName>
        <fullName evidence="2">Ubiquitin-like domain-containing protein</fullName>
    </recommendedName>
</protein>
<dbReference type="STRING" id="1296120.A0A1B9H0D8"/>
<accession>A0A1B9H0D8</accession>
<sequence>MDDKGKGKAPTLPPDLITISDGSDDDFFVVKKKPVFRNATPPKSASPPRRAHSSSEESDDPDSTLQKKKRKKPVRLKKSEAPSLPEWTRHTSNEGKKVPGGRVRKGSSMARGSTEERPDTIVIGDDSDGAESSTKAARGRIMLTPPPELSEAQLANIKKQLANHFDQTAANAETAEDDASHSSPEKQYEGGKCTITVRMQAPPERKASATPAALREYEKPRKLTVFVNGPMSIGIAVLADRIQRRAEEVILSYDGDRVYPRSTPGQLNIFDKAEMFGYEKPYWDQLQKERQARLTAGSDADSDSEEPRPVIIDPIAEFGASAISVETATALPREALESFMAGDRSVLSRLDTDITPLSSSDSQSQPQTQAQTQTQTQTQVQGQDTVKFRLRSATDPEQRLGAPSSMKVSTVLRFYCQKVGRPKEDAKGLKLVFDGETLDGEMTIGELDIEDGDMMDVVPR</sequence>
<dbReference type="PROSITE" id="PS50053">
    <property type="entry name" value="UBIQUITIN_2"/>
    <property type="match status" value="1"/>
</dbReference>
<dbReference type="InterPro" id="IPR000626">
    <property type="entry name" value="Ubiquitin-like_dom"/>
</dbReference>
<organism evidence="3 4">
    <name type="scientific">Kwoniella heveanensis BCC8398</name>
    <dbReference type="NCBI Taxonomy" id="1296120"/>
    <lineage>
        <taxon>Eukaryota</taxon>
        <taxon>Fungi</taxon>
        <taxon>Dikarya</taxon>
        <taxon>Basidiomycota</taxon>
        <taxon>Agaricomycotina</taxon>
        <taxon>Tremellomycetes</taxon>
        <taxon>Tremellales</taxon>
        <taxon>Cryptococcaceae</taxon>
        <taxon>Kwoniella</taxon>
    </lineage>
</organism>
<reference evidence="3 4" key="1">
    <citation type="submission" date="2013-07" db="EMBL/GenBank/DDBJ databases">
        <title>The Genome Sequence of Cryptococcus heveanensis BCC8398.</title>
        <authorList>
            <consortium name="The Broad Institute Genome Sequencing Platform"/>
            <person name="Cuomo C."/>
            <person name="Litvintseva A."/>
            <person name="Chen Y."/>
            <person name="Heitman J."/>
            <person name="Sun S."/>
            <person name="Springer D."/>
            <person name="Dromer F."/>
            <person name="Young S.K."/>
            <person name="Zeng Q."/>
            <person name="Gargeya S."/>
            <person name="Fitzgerald M."/>
            <person name="Abouelleil A."/>
            <person name="Alvarado L."/>
            <person name="Berlin A.M."/>
            <person name="Chapman S.B."/>
            <person name="Dewar J."/>
            <person name="Goldberg J."/>
            <person name="Griggs A."/>
            <person name="Gujja S."/>
            <person name="Hansen M."/>
            <person name="Howarth C."/>
            <person name="Imamovic A."/>
            <person name="Larimer J."/>
            <person name="McCowan C."/>
            <person name="Murphy C."/>
            <person name="Pearson M."/>
            <person name="Priest M."/>
            <person name="Roberts A."/>
            <person name="Saif S."/>
            <person name="Shea T."/>
            <person name="Sykes S."/>
            <person name="Wortman J."/>
            <person name="Nusbaum C."/>
            <person name="Birren B."/>
        </authorList>
    </citation>
    <scope>NUCLEOTIDE SEQUENCE [LARGE SCALE GENOMIC DNA]</scope>
    <source>
        <strain evidence="3 4">BCC8398</strain>
    </source>
</reference>
<name>A0A1B9H0D8_9TREE</name>
<evidence type="ECO:0000313" key="3">
    <source>
        <dbReference type="EMBL" id="OCF36743.1"/>
    </source>
</evidence>
<proteinExistence type="predicted"/>
<dbReference type="OrthoDB" id="442921at2759"/>
<feature type="region of interest" description="Disordered" evidence="1">
    <location>
        <begin position="354"/>
        <end position="385"/>
    </location>
</feature>
<feature type="compositionally biased region" description="Basic and acidic residues" evidence="1">
    <location>
        <begin position="87"/>
        <end position="97"/>
    </location>
</feature>
<keyword evidence="4" id="KW-1185">Reference proteome</keyword>
<feature type="domain" description="Ubiquitin-like" evidence="2">
    <location>
        <begin position="430"/>
        <end position="460"/>
    </location>
</feature>
<dbReference type="InterPro" id="IPR029071">
    <property type="entry name" value="Ubiquitin-like_domsf"/>
</dbReference>
<dbReference type="CDD" id="cd17080">
    <property type="entry name" value="Ubl_SLD2_Esc2_like"/>
    <property type="match status" value="1"/>
</dbReference>
<evidence type="ECO:0000256" key="1">
    <source>
        <dbReference type="SAM" id="MobiDB-lite"/>
    </source>
</evidence>
<feature type="compositionally biased region" description="Low complexity" evidence="1">
    <location>
        <begin position="358"/>
        <end position="383"/>
    </location>
</feature>
<feature type="compositionally biased region" description="Basic and acidic residues" evidence="1">
    <location>
        <begin position="178"/>
        <end position="188"/>
    </location>
</feature>
<gene>
    <name evidence="3" type="ORF">I316_01339</name>
</gene>
<dbReference type="Gene3D" id="3.10.20.90">
    <property type="entry name" value="Phosphatidylinositol 3-kinase Catalytic Subunit, Chain A, domain 1"/>
    <property type="match status" value="1"/>
</dbReference>
<evidence type="ECO:0000313" key="4">
    <source>
        <dbReference type="Proteomes" id="UP000092666"/>
    </source>
</evidence>
<feature type="compositionally biased region" description="Basic residues" evidence="1">
    <location>
        <begin position="66"/>
        <end position="76"/>
    </location>
</feature>
<evidence type="ECO:0000259" key="2">
    <source>
        <dbReference type="PROSITE" id="PS50053"/>
    </source>
</evidence>
<dbReference type="Pfam" id="PF11976">
    <property type="entry name" value="Rad60-SLD"/>
    <property type="match status" value="1"/>
</dbReference>
<feature type="region of interest" description="Disordered" evidence="1">
    <location>
        <begin position="165"/>
        <end position="188"/>
    </location>
</feature>
<dbReference type="SUPFAM" id="SSF54236">
    <property type="entry name" value="Ubiquitin-like"/>
    <property type="match status" value="1"/>
</dbReference>
<reference evidence="4" key="2">
    <citation type="submission" date="2013-12" db="EMBL/GenBank/DDBJ databases">
        <title>Evolution of pathogenesis and genome organization in the Tremellales.</title>
        <authorList>
            <person name="Cuomo C."/>
            <person name="Litvintseva A."/>
            <person name="Heitman J."/>
            <person name="Chen Y."/>
            <person name="Sun S."/>
            <person name="Springer D."/>
            <person name="Dromer F."/>
            <person name="Young S."/>
            <person name="Zeng Q."/>
            <person name="Chapman S."/>
            <person name="Gujja S."/>
            <person name="Saif S."/>
            <person name="Birren B."/>
        </authorList>
    </citation>
    <scope>NUCLEOTIDE SEQUENCE [LARGE SCALE GENOMIC DNA]</scope>
    <source>
        <strain evidence="4">BCC8398</strain>
    </source>
</reference>
<dbReference type="AlphaFoldDB" id="A0A1B9H0D8"/>